<dbReference type="EMBL" id="JBHUIO010000002">
    <property type="protein sequence ID" value="MFD2168527.1"/>
    <property type="molecule type" value="Genomic_DNA"/>
</dbReference>
<keyword evidence="1" id="KW-0812">Transmembrane</keyword>
<feature type="signal peptide" evidence="2">
    <location>
        <begin position="1"/>
        <end position="29"/>
    </location>
</feature>
<gene>
    <name evidence="3" type="ORF">ACFSOY_00660</name>
</gene>
<organism evidence="3 4">
    <name type="scientific">Tumebacillus lipolyticus</name>
    <dbReference type="NCBI Taxonomy" id="1280370"/>
    <lineage>
        <taxon>Bacteria</taxon>
        <taxon>Bacillati</taxon>
        <taxon>Bacillota</taxon>
        <taxon>Bacilli</taxon>
        <taxon>Bacillales</taxon>
        <taxon>Alicyclobacillaceae</taxon>
        <taxon>Tumebacillus</taxon>
    </lineage>
</organism>
<protein>
    <recommendedName>
        <fullName evidence="5">Peptidase C-terminal archaeal/bacterial domain-containing protein</fullName>
    </recommendedName>
</protein>
<dbReference type="RefSeq" id="WP_386043319.1">
    <property type="nucleotide sequence ID" value="NZ_JBHUIO010000002.1"/>
</dbReference>
<keyword evidence="1" id="KW-1133">Transmembrane helix</keyword>
<dbReference type="Gene3D" id="2.60.120.380">
    <property type="match status" value="1"/>
</dbReference>
<evidence type="ECO:0000256" key="1">
    <source>
        <dbReference type="SAM" id="Phobius"/>
    </source>
</evidence>
<feature type="chain" id="PRO_5045654992" description="Peptidase C-terminal archaeal/bacterial domain-containing protein" evidence="2">
    <location>
        <begin position="30"/>
        <end position="237"/>
    </location>
</feature>
<keyword evidence="2" id="KW-0732">Signal</keyword>
<proteinExistence type="predicted"/>
<name>A0ABW4ZRG2_9BACL</name>
<evidence type="ECO:0000256" key="2">
    <source>
        <dbReference type="SAM" id="SignalP"/>
    </source>
</evidence>
<keyword evidence="1" id="KW-0472">Membrane</keyword>
<accession>A0ABW4ZRG2</accession>
<evidence type="ECO:0000313" key="4">
    <source>
        <dbReference type="Proteomes" id="UP001597343"/>
    </source>
</evidence>
<dbReference type="Proteomes" id="UP001597343">
    <property type="component" value="Unassembled WGS sequence"/>
</dbReference>
<evidence type="ECO:0008006" key="5">
    <source>
        <dbReference type="Google" id="ProtNLM"/>
    </source>
</evidence>
<evidence type="ECO:0000313" key="3">
    <source>
        <dbReference type="EMBL" id="MFD2168527.1"/>
    </source>
</evidence>
<keyword evidence="4" id="KW-1185">Reference proteome</keyword>
<feature type="transmembrane region" description="Helical" evidence="1">
    <location>
        <begin position="211"/>
        <end position="229"/>
    </location>
</feature>
<sequence>MKRFAKQRSHLFMYMLALLVAALFLPASAMTHKPILVERSINGYEQAYEIPDPLTSYAIYGELKTPRQVDLYKVTVTEESPFYARISVPKKQAYQSWGPAFLIFGPGLPTTNEPPSYPLDLPANMGRATLLWNGEADESYEPFTQTSYIDHQLYSRSLAPGTYYIAVYDPSGGTGRYVLATGSQSRFGMLDWLRFPATWYQIRMWYDPTQTTLLLVGAFALLAGAIYFFSRQLKGRK</sequence>
<comment type="caution">
    <text evidence="3">The sequence shown here is derived from an EMBL/GenBank/DDBJ whole genome shotgun (WGS) entry which is preliminary data.</text>
</comment>
<reference evidence="4" key="1">
    <citation type="journal article" date="2019" name="Int. J. Syst. Evol. Microbiol.">
        <title>The Global Catalogue of Microorganisms (GCM) 10K type strain sequencing project: providing services to taxonomists for standard genome sequencing and annotation.</title>
        <authorList>
            <consortium name="The Broad Institute Genomics Platform"/>
            <consortium name="The Broad Institute Genome Sequencing Center for Infectious Disease"/>
            <person name="Wu L."/>
            <person name="Ma J."/>
        </authorList>
    </citation>
    <scope>NUCLEOTIDE SEQUENCE [LARGE SCALE GENOMIC DNA]</scope>
    <source>
        <strain evidence="4">CGMCC 1.13574</strain>
    </source>
</reference>